<dbReference type="InterPro" id="IPR000719">
    <property type="entry name" value="Prot_kinase_dom"/>
</dbReference>
<dbReference type="SMART" id="SM00220">
    <property type="entry name" value="S_TKc"/>
    <property type="match status" value="1"/>
</dbReference>
<feature type="compositionally biased region" description="Polar residues" evidence="4">
    <location>
        <begin position="531"/>
        <end position="542"/>
    </location>
</feature>
<evidence type="ECO:0000256" key="4">
    <source>
        <dbReference type="SAM" id="MobiDB-lite"/>
    </source>
</evidence>
<feature type="binding site" evidence="3">
    <location>
        <position position="870"/>
    </location>
    <ligand>
        <name>ATP</name>
        <dbReference type="ChEBI" id="CHEBI:30616"/>
    </ligand>
</feature>
<dbReference type="PANTHER" id="PTHR24346:SF51">
    <property type="entry name" value="PAS DOMAIN-CONTAINING SERINE_THREONINE-PROTEIN KINASE"/>
    <property type="match status" value="1"/>
</dbReference>
<feature type="compositionally biased region" description="Polar residues" evidence="4">
    <location>
        <begin position="347"/>
        <end position="360"/>
    </location>
</feature>
<name>A0A316V967_9BASI</name>
<dbReference type="InterPro" id="IPR017441">
    <property type="entry name" value="Protein_kinase_ATP_BS"/>
</dbReference>
<reference evidence="6 7" key="1">
    <citation type="journal article" date="2018" name="Mol. Biol. Evol.">
        <title>Broad Genomic Sampling Reveals a Smut Pathogenic Ancestry of the Fungal Clade Ustilaginomycotina.</title>
        <authorList>
            <person name="Kijpornyongpan T."/>
            <person name="Mondo S.J."/>
            <person name="Barry K."/>
            <person name="Sandor L."/>
            <person name="Lee J."/>
            <person name="Lipzen A."/>
            <person name="Pangilinan J."/>
            <person name="LaButti K."/>
            <person name="Hainaut M."/>
            <person name="Henrissat B."/>
            <person name="Grigoriev I.V."/>
            <person name="Spatafora J.W."/>
            <person name="Aime M.C."/>
        </authorList>
    </citation>
    <scope>NUCLEOTIDE SEQUENCE [LARGE SCALE GENOMIC DNA]</scope>
    <source>
        <strain evidence="6 7">MCA 3882</strain>
    </source>
</reference>
<keyword evidence="7" id="KW-1185">Reference proteome</keyword>
<feature type="region of interest" description="Disordered" evidence="4">
    <location>
        <begin position="649"/>
        <end position="688"/>
    </location>
</feature>
<feature type="compositionally biased region" description="Polar residues" evidence="4">
    <location>
        <begin position="315"/>
        <end position="335"/>
    </location>
</feature>
<keyword evidence="1 3" id="KW-0547">Nucleotide-binding</keyword>
<gene>
    <name evidence="6" type="ORF">FA14DRAFT_174652</name>
</gene>
<dbReference type="OrthoDB" id="10252171at2759"/>
<dbReference type="GO" id="GO:0005634">
    <property type="term" value="C:nucleus"/>
    <property type="evidence" value="ECO:0007669"/>
    <property type="project" value="TreeGrafter"/>
</dbReference>
<dbReference type="EMBL" id="KZ819605">
    <property type="protein sequence ID" value="PWN33011.1"/>
    <property type="molecule type" value="Genomic_DNA"/>
</dbReference>
<dbReference type="PROSITE" id="PS00108">
    <property type="entry name" value="PROTEIN_KINASE_ST"/>
    <property type="match status" value="1"/>
</dbReference>
<feature type="compositionally biased region" description="Basic and acidic residues" evidence="4">
    <location>
        <begin position="258"/>
        <end position="270"/>
    </location>
</feature>
<feature type="compositionally biased region" description="Low complexity" evidence="4">
    <location>
        <begin position="707"/>
        <end position="716"/>
    </location>
</feature>
<protein>
    <submittedName>
        <fullName evidence="6">Kinase-like protein</fullName>
    </submittedName>
</protein>
<feature type="compositionally biased region" description="Basic and acidic residues" evidence="4">
    <location>
        <begin position="720"/>
        <end position="730"/>
    </location>
</feature>
<dbReference type="InParanoid" id="A0A316V967"/>
<feature type="compositionally biased region" description="Basic and acidic residues" evidence="4">
    <location>
        <begin position="763"/>
        <end position="774"/>
    </location>
</feature>
<evidence type="ECO:0000259" key="5">
    <source>
        <dbReference type="PROSITE" id="PS50011"/>
    </source>
</evidence>
<feature type="region of interest" description="Disordered" evidence="4">
    <location>
        <begin position="38"/>
        <end position="412"/>
    </location>
</feature>
<dbReference type="GO" id="GO:0035556">
    <property type="term" value="P:intracellular signal transduction"/>
    <property type="evidence" value="ECO:0007669"/>
    <property type="project" value="TreeGrafter"/>
</dbReference>
<evidence type="ECO:0000313" key="7">
    <source>
        <dbReference type="Proteomes" id="UP000245771"/>
    </source>
</evidence>
<feature type="compositionally biased region" description="Polar residues" evidence="4">
    <location>
        <begin position="290"/>
        <end position="301"/>
    </location>
</feature>
<dbReference type="Gene3D" id="3.30.200.20">
    <property type="entry name" value="Phosphorylase Kinase, domain 1"/>
    <property type="match status" value="1"/>
</dbReference>
<accession>A0A316V967</accession>
<dbReference type="Proteomes" id="UP000245771">
    <property type="component" value="Unassembled WGS sequence"/>
</dbReference>
<feature type="compositionally biased region" description="Basic and acidic residues" evidence="4">
    <location>
        <begin position="47"/>
        <end position="62"/>
    </location>
</feature>
<feature type="compositionally biased region" description="Low complexity" evidence="4">
    <location>
        <begin position="134"/>
        <end position="186"/>
    </location>
</feature>
<dbReference type="AlphaFoldDB" id="A0A316V967"/>
<sequence>MPLEQIGAKLQFFGKPKSSILSSLTDNEIEDGERDQAYEIDQEIEPDEQKAEEQEGDHRRDSIQLSQNEDMTLLKLGGVGGVQRSGSWGFDSRSNNNRSKFRNSLSDSPEDGDHKQELTQSPYAEKEPSPPSIPWRRSSNSTNDDSNRSSEPGRTSTSSSSAAAFSLRSLSNRHSTSSNGSSAGSSMRHLTSDEGHTSSTSTIGGHSSSTVTSEDAAVSSISSEKTVTETGLGIQSGEDDYSQIGPRVQRIQSIGRGFDIRKRREAEGLGRRGSLLAGNADEMDVDSRDTTVQGTAASDQTIEMEANATADDTIASLTRSPTNLQNQTEPLSQSPKPVGQSEDYKSRLSTLTLTAAAQSERSPEDSPKFPPPEPRRHTGSYALRSRSALSQSVGSSSGLQFGNGQGRAAARKELAAARIAAANSALDTPRASVVHITGAADEVPLVHPQPRSSPANVTSWQSTATAFSNLSQGESLPTISPRTQPMELSISAITTGSDRVPTQRSPIAHASPDALSLLQQPLSSPRVRSPLTPSGSEGNIPTSPFELEMDRLSRESALTALLEPSQHLGRRSSGEPNINAEGVDRVSSRPMIARSSTSLAGMNVLRTPTTEEWSRYLAKQGLDPTLMSLAAANAASKSNANLAENIHLRSRTNTSRSAVSGNPKRRISDREFGMTPASMSSSVEALPHENILNQPNDLILAEMIRQSSNRQPRSSSAVESGRDELDSVKEDESDEEFDVEDARERLSQAGEGSESDEELSDDMAERMRALHEAISRPPSRRGTPAPSESGRDVQETVDLRRNLRWPTRDMAAELAGYPLPPQGEQRNIQDFVIVDDIGRGAYGLVKKARVRDEKSGEPIGPEFAIKYIIKSRILADCWRRHKALGPIPVEIHVLDQLRRLAYPLPVDVPAWSAEKLFGCKSLISHPTMVKTEEGECVVTVGHPSLCMMVDFFEDHEFYYMVMPRFGTGQDLFDYVESQPHGLTTRHVRCIFGQLADGLRFLHANNIVHRDVKDENVILDGNGHIQLIDFGSAAHIHTRSTGSAAAANRLFDTFSGTLDYAAAEILRGEKYGGKEQDVWALGVVGYVLLCGDCPFWNGEEAMEGLQEGTRAYTVLTDRRRPLSKAEAIEEINLHAGQDPTLVAGERDAFSGRPIVDVTEHTLTEEKVILRRQEDIHGQSDGGGKLDDAADLILQCLSLDPCLRPTMDQICSHKFLLGDSGWFGQQGWRNQAS</sequence>
<feature type="compositionally biased region" description="Polar residues" evidence="4">
    <location>
        <begin position="651"/>
        <end position="660"/>
    </location>
</feature>
<feature type="region of interest" description="Disordered" evidence="4">
    <location>
        <begin position="707"/>
        <end position="795"/>
    </location>
</feature>
<dbReference type="SUPFAM" id="SSF56112">
    <property type="entry name" value="Protein kinase-like (PK-like)"/>
    <property type="match status" value="1"/>
</dbReference>
<dbReference type="PANTHER" id="PTHR24346">
    <property type="entry name" value="MAP/MICROTUBULE AFFINITY-REGULATING KINASE"/>
    <property type="match status" value="1"/>
</dbReference>
<dbReference type="PROSITE" id="PS50011">
    <property type="entry name" value="PROTEIN_KINASE_DOM"/>
    <property type="match status" value="1"/>
</dbReference>
<keyword evidence="6" id="KW-0808">Transferase</keyword>
<feature type="compositionally biased region" description="Acidic residues" evidence="4">
    <location>
        <begin position="753"/>
        <end position="762"/>
    </location>
</feature>
<dbReference type="GO" id="GO:0005829">
    <property type="term" value="C:cytosol"/>
    <property type="evidence" value="ECO:0007669"/>
    <property type="project" value="TreeGrafter"/>
</dbReference>
<dbReference type="Gene3D" id="1.10.510.10">
    <property type="entry name" value="Transferase(Phosphotransferase) domain 1"/>
    <property type="match status" value="1"/>
</dbReference>
<dbReference type="GeneID" id="37022333"/>
<feature type="compositionally biased region" description="Polar residues" evidence="4">
    <location>
        <begin position="219"/>
        <end position="229"/>
    </location>
</feature>
<organism evidence="6 7">
    <name type="scientific">Meira miltonrushii</name>
    <dbReference type="NCBI Taxonomy" id="1280837"/>
    <lineage>
        <taxon>Eukaryota</taxon>
        <taxon>Fungi</taxon>
        <taxon>Dikarya</taxon>
        <taxon>Basidiomycota</taxon>
        <taxon>Ustilaginomycotina</taxon>
        <taxon>Exobasidiomycetes</taxon>
        <taxon>Exobasidiales</taxon>
        <taxon>Brachybasidiaceae</taxon>
        <taxon>Meira</taxon>
    </lineage>
</organism>
<dbReference type="GO" id="GO:0005524">
    <property type="term" value="F:ATP binding"/>
    <property type="evidence" value="ECO:0007669"/>
    <property type="project" value="UniProtKB-UniRule"/>
</dbReference>
<dbReference type="PROSITE" id="PS00107">
    <property type="entry name" value="PROTEIN_KINASE_ATP"/>
    <property type="match status" value="1"/>
</dbReference>
<evidence type="ECO:0000256" key="1">
    <source>
        <dbReference type="ARBA" id="ARBA00022741"/>
    </source>
</evidence>
<proteinExistence type="predicted"/>
<dbReference type="GO" id="GO:0004674">
    <property type="term" value="F:protein serine/threonine kinase activity"/>
    <property type="evidence" value="ECO:0007669"/>
    <property type="project" value="TreeGrafter"/>
</dbReference>
<keyword evidence="6" id="KW-0418">Kinase</keyword>
<dbReference type="InterPro" id="IPR011009">
    <property type="entry name" value="Kinase-like_dom_sf"/>
</dbReference>
<evidence type="ECO:0000313" key="6">
    <source>
        <dbReference type="EMBL" id="PWN33011.1"/>
    </source>
</evidence>
<dbReference type="GO" id="GO:0045719">
    <property type="term" value="P:negative regulation of glycogen biosynthetic process"/>
    <property type="evidence" value="ECO:0007669"/>
    <property type="project" value="TreeGrafter"/>
</dbReference>
<keyword evidence="2 3" id="KW-0067">ATP-binding</keyword>
<feature type="region of interest" description="Disordered" evidence="4">
    <location>
        <begin position="523"/>
        <end position="544"/>
    </location>
</feature>
<dbReference type="RefSeq" id="XP_025353313.1">
    <property type="nucleotide sequence ID" value="XM_025500552.1"/>
</dbReference>
<feature type="compositionally biased region" description="Low complexity" evidence="4">
    <location>
        <begin position="197"/>
        <end position="213"/>
    </location>
</feature>
<evidence type="ECO:0000256" key="3">
    <source>
        <dbReference type="PROSITE-ProRule" id="PRU10141"/>
    </source>
</evidence>
<feature type="compositionally biased region" description="Low complexity" evidence="4">
    <location>
        <begin position="384"/>
        <end position="400"/>
    </location>
</feature>
<feature type="domain" description="Protein kinase" evidence="5">
    <location>
        <begin position="831"/>
        <end position="1214"/>
    </location>
</feature>
<dbReference type="Pfam" id="PF00069">
    <property type="entry name" value="Pkinase"/>
    <property type="match status" value="1"/>
</dbReference>
<dbReference type="STRING" id="1280837.A0A316V967"/>
<feature type="compositionally biased region" description="Low complexity" evidence="4">
    <location>
        <begin position="92"/>
        <end position="104"/>
    </location>
</feature>
<dbReference type="InterPro" id="IPR008271">
    <property type="entry name" value="Ser/Thr_kinase_AS"/>
</dbReference>
<evidence type="ECO:0000256" key="2">
    <source>
        <dbReference type="ARBA" id="ARBA00022840"/>
    </source>
</evidence>